<keyword evidence="4 6" id="KW-1133">Transmembrane helix</keyword>
<evidence type="ECO:0000313" key="7">
    <source>
        <dbReference type="EMBL" id="BBH26536.1"/>
    </source>
</evidence>
<dbReference type="FunCoup" id="A0A3G9J753">
    <property type="interactions" value="146"/>
</dbReference>
<dbReference type="PANTHER" id="PTHR47089:SF1">
    <property type="entry name" value="GUANOSINE ABC TRANSPORTER PERMEASE PROTEIN NUPP"/>
    <property type="match status" value="1"/>
</dbReference>
<dbReference type="Pfam" id="PF02653">
    <property type="entry name" value="BPD_transp_2"/>
    <property type="match status" value="1"/>
</dbReference>
<dbReference type="CDD" id="cd06580">
    <property type="entry name" value="TM_PBP1_transp_TpRbsC_like"/>
    <property type="match status" value="1"/>
</dbReference>
<proteinExistence type="predicted"/>
<feature type="transmembrane region" description="Helical" evidence="6">
    <location>
        <begin position="147"/>
        <end position="166"/>
    </location>
</feature>
<evidence type="ECO:0000256" key="6">
    <source>
        <dbReference type="SAM" id="Phobius"/>
    </source>
</evidence>
<feature type="transmembrane region" description="Helical" evidence="6">
    <location>
        <begin position="328"/>
        <end position="350"/>
    </location>
</feature>
<name>A0A3G9J753_9FIRM</name>
<keyword evidence="8" id="KW-1185">Reference proteome</keyword>
<dbReference type="InterPro" id="IPR001851">
    <property type="entry name" value="ABC_transp_permease"/>
</dbReference>
<accession>A0A3G9J753</accession>
<dbReference type="OrthoDB" id="45037at2"/>
<evidence type="ECO:0000313" key="8">
    <source>
        <dbReference type="Proteomes" id="UP000268059"/>
    </source>
</evidence>
<feature type="transmembrane region" description="Helical" evidence="6">
    <location>
        <begin position="201"/>
        <end position="219"/>
    </location>
</feature>
<evidence type="ECO:0000256" key="1">
    <source>
        <dbReference type="ARBA" id="ARBA00004651"/>
    </source>
</evidence>
<feature type="transmembrane region" description="Helical" evidence="6">
    <location>
        <begin position="115"/>
        <end position="135"/>
    </location>
</feature>
<feature type="transmembrane region" description="Helical" evidence="6">
    <location>
        <begin position="16"/>
        <end position="36"/>
    </location>
</feature>
<protein>
    <submittedName>
        <fullName evidence="7">ABC transporter permease</fullName>
    </submittedName>
</protein>
<dbReference type="GO" id="GO:0022857">
    <property type="term" value="F:transmembrane transporter activity"/>
    <property type="evidence" value="ECO:0007669"/>
    <property type="project" value="InterPro"/>
</dbReference>
<organism evidence="7 8">
    <name type="scientific">Intestinibaculum porci</name>
    <dbReference type="NCBI Taxonomy" id="2487118"/>
    <lineage>
        <taxon>Bacteria</taxon>
        <taxon>Bacillati</taxon>
        <taxon>Bacillota</taxon>
        <taxon>Erysipelotrichia</taxon>
        <taxon>Erysipelotrichales</taxon>
        <taxon>Erysipelotrichaceae</taxon>
        <taxon>Intestinibaculum</taxon>
    </lineage>
</organism>
<sequence>MKNKTGFLQKEGTRSFLSSLIAIAIGLLFGFIIMLISEPGSALQGIGILLSGGFDSGMTSLGNVLYLAVPVMMTGLSVAFAYKMGEFNIGVPGQYVVGSFVGLYIAIKWTFLPNSIAWIVAILLGGLAGAIWAFVPGILKAKCNVNVVISGIMMNYVGLLLVIQGVKSSIYESTGAQSQVVSAARAIPKFGMDVIFPESSANFGFVIACLLCVLAWVIMNKTTFGYELKATGFNKDAAKYAGMNETKNVIMALVLAGFFAGCGGAIAYLGGTGKALQISEVLPPEGFNGIPVALLGFSNPIGCIFASLFIAYVNVGGSFVQNIFPIEIVDIITGVIVYFASFTLFIKLMFARHEANKEKKRLEAAEKGGAQ</sequence>
<reference evidence="7 8" key="1">
    <citation type="submission" date="2018-11" db="EMBL/GenBank/DDBJ databases">
        <title>Novel Erysipelotrichaceae bacterium isolated from small intestine of a swine.</title>
        <authorList>
            <person name="Kim J.S."/>
            <person name="Choe H."/>
            <person name="Lee Y.R."/>
            <person name="Kim K.M."/>
            <person name="Park D.S."/>
        </authorList>
    </citation>
    <scope>NUCLEOTIDE SEQUENCE [LARGE SCALE GENOMIC DNA]</scope>
    <source>
        <strain evidence="7 8">SG0102</strain>
    </source>
</reference>
<evidence type="ECO:0000256" key="3">
    <source>
        <dbReference type="ARBA" id="ARBA00022692"/>
    </source>
</evidence>
<feature type="transmembrane region" description="Helical" evidence="6">
    <location>
        <begin position="89"/>
        <end position="109"/>
    </location>
</feature>
<dbReference type="EMBL" id="AP019309">
    <property type="protein sequence ID" value="BBH26536.1"/>
    <property type="molecule type" value="Genomic_DNA"/>
</dbReference>
<keyword evidence="2" id="KW-1003">Cell membrane</keyword>
<evidence type="ECO:0000256" key="2">
    <source>
        <dbReference type="ARBA" id="ARBA00022475"/>
    </source>
</evidence>
<dbReference type="Proteomes" id="UP000268059">
    <property type="component" value="Chromosome"/>
</dbReference>
<dbReference type="InParanoid" id="A0A3G9J753"/>
<feature type="transmembrane region" description="Helical" evidence="6">
    <location>
        <begin position="249"/>
        <end position="270"/>
    </location>
</feature>
<feature type="transmembrane region" description="Helical" evidence="6">
    <location>
        <begin position="290"/>
        <end position="316"/>
    </location>
</feature>
<evidence type="ECO:0000256" key="5">
    <source>
        <dbReference type="ARBA" id="ARBA00023136"/>
    </source>
</evidence>
<gene>
    <name evidence="7" type="ORF">SG0102_14700</name>
</gene>
<dbReference type="AlphaFoldDB" id="A0A3G9J753"/>
<dbReference type="PANTHER" id="PTHR47089">
    <property type="entry name" value="ABC TRANSPORTER, PERMEASE PROTEIN"/>
    <property type="match status" value="1"/>
</dbReference>
<feature type="transmembrane region" description="Helical" evidence="6">
    <location>
        <begin position="64"/>
        <end position="82"/>
    </location>
</feature>
<keyword evidence="3 6" id="KW-0812">Transmembrane</keyword>
<evidence type="ECO:0000256" key="4">
    <source>
        <dbReference type="ARBA" id="ARBA00022989"/>
    </source>
</evidence>
<keyword evidence="5 6" id="KW-0472">Membrane</keyword>
<dbReference type="KEGG" id="ebm:SG0102_14700"/>
<dbReference type="GO" id="GO:0005886">
    <property type="term" value="C:plasma membrane"/>
    <property type="evidence" value="ECO:0007669"/>
    <property type="project" value="UniProtKB-SubCell"/>
</dbReference>
<comment type="subcellular location">
    <subcellularLocation>
        <location evidence="1">Cell membrane</location>
        <topology evidence="1">Multi-pass membrane protein</topology>
    </subcellularLocation>
</comment>
<dbReference type="RefSeq" id="WP_125119390.1">
    <property type="nucleotide sequence ID" value="NZ_AP019309.1"/>
</dbReference>